<evidence type="ECO:0000313" key="1">
    <source>
        <dbReference type="EMBL" id="AKQ08328.1"/>
    </source>
</evidence>
<protein>
    <submittedName>
        <fullName evidence="1">Uncharacterized protein</fullName>
    </submittedName>
</protein>
<reference evidence="1 2" key="1">
    <citation type="submission" date="2015-06" db="EMBL/GenBank/DDBJ databases">
        <title>Complete genome sequence of Bacillus cereus phage PBC2.</title>
        <authorList>
            <person name="Kong M."/>
            <person name="Ryu S."/>
        </authorList>
    </citation>
    <scope>NUCLEOTIDE SEQUENCE [LARGE SCALE GENOMIC DNA]</scope>
</reference>
<organism evidence="1 2">
    <name type="scientific">Bacillus phage PBC2</name>
    <dbReference type="NCBI Taxonomy" id="1675029"/>
    <lineage>
        <taxon>Viruses</taxon>
        <taxon>Duplodnaviria</taxon>
        <taxon>Heunggongvirae</taxon>
        <taxon>Uroviricota</taxon>
        <taxon>Caudoviricetes</taxon>
        <taxon>Andregratiavirinae</taxon>
        <taxon>Haetaevirus</taxon>
        <taxon>Haetaevirus PBC2</taxon>
    </lineage>
</organism>
<dbReference type="EMBL" id="KT070867">
    <property type="protein sequence ID" value="AKQ08328.1"/>
    <property type="molecule type" value="Genomic_DNA"/>
</dbReference>
<dbReference type="Proteomes" id="UP000223102">
    <property type="component" value="Segment"/>
</dbReference>
<evidence type="ECO:0000313" key="2">
    <source>
        <dbReference type="Proteomes" id="UP000223102"/>
    </source>
</evidence>
<proteinExistence type="predicted"/>
<accession>A0A218KBR6</accession>
<keyword evidence="2" id="KW-1185">Reference proteome</keyword>
<gene>
    <name evidence="1" type="ORF">PBC2_013</name>
</gene>
<name>A0A218KBR6_9CAUD</name>
<sequence>MKGLEKMKFTEIKFEKSYCGTFTAFSGRYYGKFFVGNNDNESGKFKVGNYKDFKYDLHTIENHINEVYNG</sequence>